<dbReference type="SMART" id="SM01060">
    <property type="entry name" value="Catalase"/>
    <property type="match status" value="1"/>
</dbReference>
<evidence type="ECO:0000259" key="4">
    <source>
        <dbReference type="SMART" id="SM01060"/>
    </source>
</evidence>
<dbReference type="PIRSF" id="PIRSF000296">
    <property type="entry name" value="SrpA"/>
    <property type="match status" value="1"/>
</dbReference>
<name>A0A7Y8C013_9PSED</name>
<dbReference type="InterPro" id="IPR024168">
    <property type="entry name" value="Catalase_SrpA-type_pred"/>
</dbReference>
<dbReference type="GO" id="GO:0046872">
    <property type="term" value="F:metal ion binding"/>
    <property type="evidence" value="ECO:0007669"/>
    <property type="project" value="UniProtKB-KW"/>
</dbReference>
<dbReference type="EC" id="1.11.1.-" evidence="1"/>
<keyword evidence="1 3" id="KW-0349">Heme</keyword>
<feature type="domain" description="Catalase core" evidence="4">
    <location>
        <begin position="1"/>
        <end position="311"/>
    </location>
</feature>
<dbReference type="AlphaFoldDB" id="A0A7Y8C013"/>
<evidence type="ECO:0000313" key="5">
    <source>
        <dbReference type="EMBL" id="NWB94920.1"/>
    </source>
</evidence>
<dbReference type="Proteomes" id="UP000539985">
    <property type="component" value="Unassembled WGS sequence"/>
</dbReference>
<dbReference type="GO" id="GO:0020037">
    <property type="term" value="F:heme binding"/>
    <property type="evidence" value="ECO:0007669"/>
    <property type="project" value="InterPro"/>
</dbReference>
<evidence type="ECO:0000256" key="3">
    <source>
        <dbReference type="PIRSR" id="PIRSR000296-2"/>
    </source>
</evidence>
<accession>A0A7Y8C013</accession>
<keyword evidence="1 3" id="KW-0479">Metal-binding</keyword>
<dbReference type="Pfam" id="PF00199">
    <property type="entry name" value="Catalase"/>
    <property type="match status" value="1"/>
</dbReference>
<dbReference type="InterPro" id="IPR020835">
    <property type="entry name" value="Catalase_sf"/>
</dbReference>
<dbReference type="Gene3D" id="2.40.180.10">
    <property type="entry name" value="Catalase core domain"/>
    <property type="match status" value="1"/>
</dbReference>
<protein>
    <recommendedName>
        <fullName evidence="1">Catalase-related peroxidase</fullName>
        <ecNumber evidence="1">1.11.1.-</ecNumber>
    </recommendedName>
</protein>
<comment type="cofactor">
    <cofactor evidence="1">
        <name>heme</name>
        <dbReference type="ChEBI" id="CHEBI:30413"/>
    </cofactor>
</comment>
<dbReference type="CDD" id="cd08153">
    <property type="entry name" value="srpA_like"/>
    <property type="match status" value="1"/>
</dbReference>
<dbReference type="SUPFAM" id="SSF56634">
    <property type="entry name" value="Heme-dependent catalase-like"/>
    <property type="match status" value="1"/>
</dbReference>
<dbReference type="EMBL" id="JACAQB010000003">
    <property type="protein sequence ID" value="NWB94920.1"/>
    <property type="molecule type" value="Genomic_DNA"/>
</dbReference>
<sequence>MAAQNDSAPPQVGPVEHVDGLNKVFGQHPGARAIHAKGIVLEGTFTPASSAATVSKAAHLQHASVPVTVRFSNFAGIPDIPDNHPLANPRGLAIKFKLPDGTVTDIVAHSFNGFPAPNADEFHNLIVALGASGPGAAKPTALDTYLGNHPVAKNFLTQQKTAPVSYATLPYYGVNTFKFTNADGKVSYGRYQFLPLSGEHLLKAADAEKAAPDYLSNEIRQRIKQAPAQFKLLLQIAEPGDKLDDPSIAWSDSHRTVELGTLSISSAVENSASAEKALLFQPNVLTPGIEVQDPMVNVRSAAYAVSFGRRQQ</sequence>
<comment type="function">
    <text evidence="1">Has an organic peroxide-dependent peroxidase activity.</text>
</comment>
<comment type="similarity">
    <text evidence="1">Belongs to the catalase family.</text>
</comment>
<keyword evidence="1 3" id="KW-0408">Iron</keyword>
<dbReference type="GO" id="GO:0042542">
    <property type="term" value="P:response to hydrogen peroxide"/>
    <property type="evidence" value="ECO:0007669"/>
    <property type="project" value="TreeGrafter"/>
</dbReference>
<dbReference type="PROSITE" id="PS51402">
    <property type="entry name" value="CATALASE_3"/>
    <property type="match status" value="1"/>
</dbReference>
<dbReference type="GO" id="GO:0042744">
    <property type="term" value="P:hydrogen peroxide catabolic process"/>
    <property type="evidence" value="ECO:0007669"/>
    <property type="project" value="TreeGrafter"/>
</dbReference>
<gene>
    <name evidence="5" type="ORF">HX882_03335</name>
</gene>
<evidence type="ECO:0000313" key="6">
    <source>
        <dbReference type="Proteomes" id="UP000539985"/>
    </source>
</evidence>
<keyword evidence="1" id="KW-0560">Oxidoreductase</keyword>
<dbReference type="InterPro" id="IPR011614">
    <property type="entry name" value="Catalase_core"/>
</dbReference>
<comment type="caution">
    <text evidence="5">The sequence shown here is derived from an EMBL/GenBank/DDBJ whole genome shotgun (WGS) entry which is preliminary data.</text>
</comment>
<organism evidence="5 6">
    <name type="scientific">Pseudomonas gingeri</name>
    <dbReference type="NCBI Taxonomy" id="117681"/>
    <lineage>
        <taxon>Bacteria</taxon>
        <taxon>Pseudomonadati</taxon>
        <taxon>Pseudomonadota</taxon>
        <taxon>Gammaproteobacteria</taxon>
        <taxon>Pseudomonadales</taxon>
        <taxon>Pseudomonadaceae</taxon>
        <taxon>Pseudomonas</taxon>
    </lineage>
</organism>
<dbReference type="PANTHER" id="PTHR11465:SF62">
    <property type="entry name" value="CATALASE T"/>
    <property type="match status" value="1"/>
</dbReference>
<evidence type="ECO:0000256" key="1">
    <source>
        <dbReference type="PIRNR" id="PIRNR000296"/>
    </source>
</evidence>
<dbReference type="InterPro" id="IPR018028">
    <property type="entry name" value="Catalase"/>
</dbReference>
<feature type="binding site" description="axial binding residue" evidence="3">
    <location>
        <position position="303"/>
    </location>
    <ligand>
        <name>heme</name>
        <dbReference type="ChEBI" id="CHEBI:30413"/>
    </ligand>
    <ligandPart>
        <name>Fe</name>
        <dbReference type="ChEBI" id="CHEBI:18248"/>
    </ligandPart>
</feature>
<dbReference type="Gene3D" id="1.20.1280.120">
    <property type="match status" value="1"/>
</dbReference>
<reference evidence="5 6" key="1">
    <citation type="submission" date="2020-04" db="EMBL/GenBank/DDBJ databases">
        <title>Molecular characterization of pseudomonads from Agaricus bisporus reveal novel blotch 2 pathogens in Western Europe.</title>
        <authorList>
            <person name="Taparia T."/>
            <person name="Krijger M."/>
            <person name="Haynes E."/>
            <person name="Elpinstone J.G."/>
            <person name="Noble R."/>
            <person name="Van Der Wolf J."/>
        </authorList>
    </citation>
    <scope>NUCLEOTIDE SEQUENCE [LARGE SCALE GENOMIC DNA]</scope>
    <source>
        <strain evidence="5 6">H7001</strain>
    </source>
</reference>
<dbReference type="GO" id="GO:0005737">
    <property type="term" value="C:cytoplasm"/>
    <property type="evidence" value="ECO:0007669"/>
    <property type="project" value="TreeGrafter"/>
</dbReference>
<feature type="active site" evidence="2">
    <location>
        <position position="35"/>
    </location>
</feature>
<evidence type="ECO:0000256" key="2">
    <source>
        <dbReference type="PIRSR" id="PIRSR000296-1"/>
    </source>
</evidence>
<keyword evidence="1 5" id="KW-0575">Peroxidase</keyword>
<proteinExistence type="inferred from homology"/>
<dbReference type="GO" id="GO:0004096">
    <property type="term" value="F:catalase activity"/>
    <property type="evidence" value="ECO:0007669"/>
    <property type="project" value="InterPro"/>
</dbReference>
<dbReference type="PANTHER" id="PTHR11465">
    <property type="entry name" value="CATALASE"/>
    <property type="match status" value="1"/>
</dbReference>